<evidence type="ECO:0000256" key="1">
    <source>
        <dbReference type="SAM" id="SignalP"/>
    </source>
</evidence>
<dbReference type="InterPro" id="IPR050111">
    <property type="entry name" value="C-type_lectin/snaclec_domain"/>
</dbReference>
<accession>A0AAD7ZQD4</accession>
<dbReference type="AlphaFoldDB" id="A0AAD7ZQD4"/>
<feature type="chain" id="PRO_5042130889" description="C-type lectin domain-containing protein" evidence="1">
    <location>
        <begin position="17"/>
        <end position="150"/>
    </location>
</feature>
<dbReference type="InterPro" id="IPR001304">
    <property type="entry name" value="C-type_lectin-like"/>
</dbReference>
<feature type="domain" description="C-type lectin" evidence="2">
    <location>
        <begin position="31"/>
        <end position="146"/>
    </location>
</feature>
<evidence type="ECO:0000259" key="2">
    <source>
        <dbReference type="PROSITE" id="PS50041"/>
    </source>
</evidence>
<reference evidence="3" key="1">
    <citation type="journal article" date="2023" name="IScience">
        <title>Live-bearing cockroach genome reveals convergent evolutionary mechanisms linked to viviparity in insects and beyond.</title>
        <authorList>
            <person name="Fouks B."/>
            <person name="Harrison M.C."/>
            <person name="Mikhailova A.A."/>
            <person name="Marchal E."/>
            <person name="English S."/>
            <person name="Carruthers M."/>
            <person name="Jennings E.C."/>
            <person name="Chiamaka E.L."/>
            <person name="Frigard R.A."/>
            <person name="Pippel M."/>
            <person name="Attardo G.M."/>
            <person name="Benoit J.B."/>
            <person name="Bornberg-Bauer E."/>
            <person name="Tobe S.S."/>
        </authorList>
    </citation>
    <scope>NUCLEOTIDE SEQUENCE</scope>
    <source>
        <strain evidence="3">Stay&amp;Tobe</strain>
    </source>
</reference>
<protein>
    <recommendedName>
        <fullName evidence="2">C-type lectin domain-containing protein</fullName>
    </recommendedName>
</protein>
<feature type="signal peptide" evidence="1">
    <location>
        <begin position="1"/>
        <end position="16"/>
    </location>
</feature>
<organism evidence="3 4">
    <name type="scientific">Diploptera punctata</name>
    <name type="common">Pacific beetle cockroach</name>
    <dbReference type="NCBI Taxonomy" id="6984"/>
    <lineage>
        <taxon>Eukaryota</taxon>
        <taxon>Metazoa</taxon>
        <taxon>Ecdysozoa</taxon>
        <taxon>Arthropoda</taxon>
        <taxon>Hexapoda</taxon>
        <taxon>Insecta</taxon>
        <taxon>Pterygota</taxon>
        <taxon>Neoptera</taxon>
        <taxon>Polyneoptera</taxon>
        <taxon>Dictyoptera</taxon>
        <taxon>Blattodea</taxon>
        <taxon>Blaberoidea</taxon>
        <taxon>Blaberidae</taxon>
        <taxon>Diplopterinae</taxon>
        <taxon>Diploptera</taxon>
    </lineage>
</organism>
<dbReference type="PROSITE" id="PS50041">
    <property type="entry name" value="C_TYPE_LECTIN_2"/>
    <property type="match status" value="1"/>
</dbReference>
<reference evidence="3" key="2">
    <citation type="submission" date="2023-05" db="EMBL/GenBank/DDBJ databases">
        <authorList>
            <person name="Fouks B."/>
        </authorList>
    </citation>
    <scope>NUCLEOTIDE SEQUENCE</scope>
    <source>
        <strain evidence="3">Stay&amp;Tobe</strain>
        <tissue evidence="3">Testes</tissue>
    </source>
</reference>
<dbReference type="InterPro" id="IPR016186">
    <property type="entry name" value="C-type_lectin-like/link_sf"/>
</dbReference>
<dbReference type="Gene3D" id="3.10.100.10">
    <property type="entry name" value="Mannose-Binding Protein A, subunit A"/>
    <property type="match status" value="1"/>
</dbReference>
<gene>
    <name evidence="3" type="ORF">L9F63_021717</name>
</gene>
<keyword evidence="4" id="KW-1185">Reference proteome</keyword>
<comment type="caution">
    <text evidence="3">The sequence shown here is derived from an EMBL/GenBank/DDBJ whole genome shotgun (WGS) entry which is preliminary data.</text>
</comment>
<dbReference type="SMART" id="SM00034">
    <property type="entry name" value="CLECT"/>
    <property type="match status" value="1"/>
</dbReference>
<dbReference type="EMBL" id="JASPKZ010007493">
    <property type="protein sequence ID" value="KAJ9583943.1"/>
    <property type="molecule type" value="Genomic_DNA"/>
</dbReference>
<dbReference type="SUPFAM" id="SSF56436">
    <property type="entry name" value="C-type lectin-like"/>
    <property type="match status" value="1"/>
</dbReference>
<evidence type="ECO:0000313" key="3">
    <source>
        <dbReference type="EMBL" id="KAJ9583943.1"/>
    </source>
</evidence>
<keyword evidence="1" id="KW-0732">Signal</keyword>
<dbReference type="CDD" id="cd00037">
    <property type="entry name" value="CLECT"/>
    <property type="match status" value="1"/>
</dbReference>
<sequence>MKAFITIVCLFGAVFGYQSDYVSLEGLESLYSLDNTTYVTWQDAASQCREDGAHLLIIDSQDELDAVIQLRYSKGVDKFLSWAGFHDLFVEGQYITVQDEPIAYNTWYTGYPFESDEVNCGGVLSLNDATGIVIYTCSALRTFICEKSAS</sequence>
<dbReference type="Proteomes" id="UP001233999">
    <property type="component" value="Unassembled WGS sequence"/>
</dbReference>
<dbReference type="InterPro" id="IPR016187">
    <property type="entry name" value="CTDL_fold"/>
</dbReference>
<evidence type="ECO:0000313" key="4">
    <source>
        <dbReference type="Proteomes" id="UP001233999"/>
    </source>
</evidence>
<proteinExistence type="predicted"/>
<dbReference type="Pfam" id="PF00059">
    <property type="entry name" value="Lectin_C"/>
    <property type="match status" value="1"/>
</dbReference>
<name>A0AAD7ZQD4_DIPPU</name>
<dbReference type="PANTHER" id="PTHR22803">
    <property type="entry name" value="MANNOSE, PHOSPHOLIPASE, LECTIN RECEPTOR RELATED"/>
    <property type="match status" value="1"/>
</dbReference>